<name>A0A8U0HPT6_9EURY</name>
<dbReference type="GeneID" id="72185625"/>
<dbReference type="EMBL" id="CP096659">
    <property type="protein sequence ID" value="UPV72970.1"/>
    <property type="molecule type" value="Genomic_DNA"/>
</dbReference>
<keyword evidence="3" id="KW-1185">Reference proteome</keyword>
<reference evidence="2 3" key="1">
    <citation type="submission" date="2022-04" db="EMBL/GenBank/DDBJ databases">
        <title>Diverse halophilic archaea isolated from saline environments.</title>
        <authorList>
            <person name="Cui H.-L."/>
        </authorList>
    </citation>
    <scope>NUCLEOTIDE SEQUENCE [LARGE SCALE GENOMIC DNA]</scope>
    <source>
        <strain evidence="2 3">XZYJT49</strain>
    </source>
</reference>
<protein>
    <submittedName>
        <fullName evidence="2">Uncharacterized protein</fullName>
    </submittedName>
</protein>
<feature type="region of interest" description="Disordered" evidence="1">
    <location>
        <begin position="1"/>
        <end position="39"/>
    </location>
</feature>
<sequence length="189" mass="21995">MSLSRDDQPKEAQKDAIERQREARETEREWSQHRGNFQRGMQTAGLAAEKAEWLERLAQTDMSDASINLLDNMVDRTFVLGYLNDAEINEIKWRMHTMYLRICALFPPKNSQMQGPVRAFFFDDADQNRTYLTDEQKTIIAQMIIGISVYVSRSKEGFQQEKMVESITVSEVRNPDEDDDDDLMRGIFS</sequence>
<dbReference type="AlphaFoldDB" id="A0A8U0HPT6"/>
<accession>A0A8U0HPT6</accession>
<dbReference type="KEGG" id="halx:M0R89_10460"/>
<feature type="compositionally biased region" description="Basic and acidic residues" evidence="1">
    <location>
        <begin position="1"/>
        <end position="32"/>
    </location>
</feature>
<dbReference type="Proteomes" id="UP000830729">
    <property type="component" value="Chromosome"/>
</dbReference>
<gene>
    <name evidence="2" type="ORF">M0R89_10460</name>
</gene>
<evidence type="ECO:0000313" key="3">
    <source>
        <dbReference type="Proteomes" id="UP000830729"/>
    </source>
</evidence>
<evidence type="ECO:0000256" key="1">
    <source>
        <dbReference type="SAM" id="MobiDB-lite"/>
    </source>
</evidence>
<dbReference type="RefSeq" id="WP_248649029.1">
    <property type="nucleotide sequence ID" value="NZ_CP096659.1"/>
</dbReference>
<proteinExistence type="predicted"/>
<organism evidence="2 3">
    <name type="scientific">Halorussus limi</name>
    <dbReference type="NCBI Taxonomy" id="2938695"/>
    <lineage>
        <taxon>Archaea</taxon>
        <taxon>Methanobacteriati</taxon>
        <taxon>Methanobacteriota</taxon>
        <taxon>Stenosarchaea group</taxon>
        <taxon>Halobacteria</taxon>
        <taxon>Halobacteriales</taxon>
        <taxon>Haladaptataceae</taxon>
        <taxon>Halorussus</taxon>
    </lineage>
</organism>
<evidence type="ECO:0000313" key="2">
    <source>
        <dbReference type="EMBL" id="UPV72970.1"/>
    </source>
</evidence>